<evidence type="ECO:0000313" key="5">
    <source>
        <dbReference type="EMBL" id="TCG11313.1"/>
    </source>
</evidence>
<gene>
    <name evidence="5" type="ORF">C4B25_01870</name>
</gene>
<dbReference type="Proteomes" id="UP000291072">
    <property type="component" value="Unassembled WGS sequence"/>
</dbReference>
<dbReference type="OrthoDB" id="393769at2"/>
<evidence type="ECO:0000313" key="6">
    <source>
        <dbReference type="Proteomes" id="UP000291072"/>
    </source>
</evidence>
<sequence>MKKFKKIGLTVTAAAVAVAAPVATVISCGKSSDKNDNVVLIKAGWAKNGPQFKAFQKVVDRYNATNPKFKVKFQNIEGGYGKIAPLELRDIKQKHMGPVSDLFIDYPDAVGQLAAQGAQLDLSDLGANSVKRSDFEKQFMGVNDNIGGIKNHKQGKSIYEAPIAASTEMLSADMPVMQYILKQLAAAGAKVTGIDTNGKIDPNAQVGSDTLLGQILNFKESPEDTKEIKHIWGTISGTYNNVEIKADTFTDYKKIADFSATVQEAFGKDASSESYVLGIDAPTNTIYNTIFGLNNYDMKEFFSQKDEFTSFLDGSGANAKKIKDGLRIFEKAVQTGGVKFQGGGAYSSSDLVEHRAALTWGSTAGYSHNFTGAMSHKTKIDGKMVDLGSHTKEVIKSYKDSTGKTITASGDIVGYTNDKHHNKVYANNVDSSKVGKYDKKLSADATKLFKAAPASENTIGWLSSAKGLKDTASIKEAYVVAGKYHYFAIEAKAVKTDGHDAGKTLQQKEVAFAKAPKTVNGGKKTTTMIQGPSLIGIKHGGQKDIETGKFVKWFFTTKDTIKDGDREYTPVKYFDKHAQYITPTAGAFKDAKSDWDKGNALAYKAFHDMTQDSKNNFGFQAPVNRLSSTLRKNVFDVALKDSWSVAMHSNPKATIGAEDIYAQIKKLYEPYSK</sequence>
<dbReference type="Pfam" id="PF03202">
    <property type="entry name" value="Lipoprotein_10"/>
    <property type="match status" value="1"/>
</dbReference>
<reference evidence="5 6" key="1">
    <citation type="submission" date="2018-02" db="EMBL/GenBank/DDBJ databases">
        <title>Mycoplasma marinum and Mycoplasma todarodis sp. nov., moderately halophilic and psychrotolerant mycoplasmas isolated from cephalopods.</title>
        <authorList>
            <person name="Viver T."/>
        </authorList>
    </citation>
    <scope>NUCLEOTIDE SEQUENCE [LARGE SCALE GENOMIC DNA]</scope>
    <source>
        <strain evidence="5 6">5H</strain>
    </source>
</reference>
<dbReference type="InterPro" id="IPR004984">
    <property type="entry name" value="Mycoplasma_lipoprotein_cen_dom"/>
</dbReference>
<comment type="similarity">
    <text evidence="1">Belongs to the MG185/MG260 family.</text>
</comment>
<dbReference type="Gene3D" id="3.40.190.10">
    <property type="entry name" value="Periplasmic binding protein-like II"/>
    <property type="match status" value="1"/>
</dbReference>
<dbReference type="InterPro" id="IPR004890">
    <property type="entry name" value="Lipoprotein_10_C"/>
</dbReference>
<feature type="signal peptide" evidence="2">
    <location>
        <begin position="1"/>
        <end position="19"/>
    </location>
</feature>
<dbReference type="RefSeq" id="WP_131613365.1">
    <property type="nucleotide sequence ID" value="NZ_PSZP01000009.1"/>
</dbReference>
<evidence type="ECO:0000256" key="1">
    <source>
        <dbReference type="ARBA" id="ARBA00009031"/>
    </source>
</evidence>
<accession>A0A4R0XKZ5</accession>
<dbReference type="InterPro" id="IPR054825">
    <property type="entry name" value="P68-like"/>
</dbReference>
<dbReference type="Pfam" id="PF03305">
    <property type="entry name" value="Lipoprotein_X"/>
    <property type="match status" value="1"/>
</dbReference>
<dbReference type="AlphaFoldDB" id="A0A4R0XKZ5"/>
<name>A0A4R0XKZ5_9MOLU</name>
<organism evidence="5 6">
    <name type="scientific">Mycoplasma todarodis</name>
    <dbReference type="NCBI Taxonomy" id="1937191"/>
    <lineage>
        <taxon>Bacteria</taxon>
        <taxon>Bacillati</taxon>
        <taxon>Mycoplasmatota</taxon>
        <taxon>Mollicutes</taxon>
        <taxon>Mycoplasmataceae</taxon>
        <taxon>Mycoplasma</taxon>
    </lineage>
</organism>
<evidence type="ECO:0000256" key="2">
    <source>
        <dbReference type="SAM" id="SignalP"/>
    </source>
</evidence>
<dbReference type="SUPFAM" id="SSF53850">
    <property type="entry name" value="Periplasmic binding protein-like II"/>
    <property type="match status" value="1"/>
</dbReference>
<dbReference type="EMBL" id="PSZP01000009">
    <property type="protein sequence ID" value="TCG11313.1"/>
    <property type="molecule type" value="Genomic_DNA"/>
</dbReference>
<keyword evidence="6" id="KW-1185">Reference proteome</keyword>
<feature type="domain" description="Mycoplasma lipoprotein C-terminal" evidence="3">
    <location>
        <begin position="528"/>
        <end position="634"/>
    </location>
</feature>
<dbReference type="PROSITE" id="PS51257">
    <property type="entry name" value="PROKAR_LIPOPROTEIN"/>
    <property type="match status" value="1"/>
</dbReference>
<feature type="domain" description="Mycoplasma lipoprotein central" evidence="4">
    <location>
        <begin position="224"/>
        <end position="382"/>
    </location>
</feature>
<comment type="caution">
    <text evidence="5">The sequence shown here is derived from an EMBL/GenBank/DDBJ whole genome shotgun (WGS) entry which is preliminary data.</text>
</comment>
<keyword evidence="2" id="KW-0732">Signal</keyword>
<dbReference type="NCBIfam" id="NF045826">
    <property type="entry name" value="lipo_P68"/>
    <property type="match status" value="1"/>
</dbReference>
<evidence type="ECO:0000259" key="4">
    <source>
        <dbReference type="Pfam" id="PF03305"/>
    </source>
</evidence>
<feature type="chain" id="PRO_5020221857" description="Sugar ABC transporter substrate-binding protein" evidence="2">
    <location>
        <begin position="20"/>
        <end position="673"/>
    </location>
</feature>
<protein>
    <recommendedName>
        <fullName evidence="7">Sugar ABC transporter substrate-binding protein</fullName>
    </recommendedName>
</protein>
<evidence type="ECO:0008006" key="7">
    <source>
        <dbReference type="Google" id="ProtNLM"/>
    </source>
</evidence>
<evidence type="ECO:0000259" key="3">
    <source>
        <dbReference type="Pfam" id="PF03202"/>
    </source>
</evidence>
<proteinExistence type="inferred from homology"/>